<dbReference type="eggNOG" id="COG5184">
    <property type="taxonomic scope" value="Bacteria"/>
</dbReference>
<reference evidence="3 5" key="1">
    <citation type="submission" date="2014-07" db="EMBL/GenBank/DDBJ databases">
        <title>Genome of Flavobacterium hydatis DSM 2063.</title>
        <authorList>
            <person name="Pipes S.E."/>
            <person name="Stropko S.J."/>
            <person name="Newman J.D."/>
        </authorList>
    </citation>
    <scope>NUCLEOTIDE SEQUENCE [LARGE SCALE GENOMIC DNA]</scope>
    <source>
        <strain evidence="3 5">DSM 2063</strain>
    </source>
</reference>
<dbReference type="OrthoDB" id="1081439at2"/>
<protein>
    <recommendedName>
        <fullName evidence="2">Glycine-rich domain-containing protein</fullName>
    </recommendedName>
</protein>
<evidence type="ECO:0000313" key="5">
    <source>
        <dbReference type="Proteomes" id="UP000028712"/>
    </source>
</evidence>
<feature type="signal peptide" evidence="1">
    <location>
        <begin position="1"/>
        <end position="18"/>
    </location>
</feature>
<evidence type="ECO:0000313" key="4">
    <source>
        <dbReference type="EMBL" id="OXA96810.1"/>
    </source>
</evidence>
<keyword evidence="1" id="KW-0732">Signal</keyword>
<dbReference type="Pfam" id="PF21722">
    <property type="entry name" value="Gly_rich_2"/>
    <property type="match status" value="1"/>
</dbReference>
<comment type="caution">
    <text evidence="3">The sequence shown here is derived from an EMBL/GenBank/DDBJ whole genome shotgun (WGS) entry which is preliminary data.</text>
</comment>
<keyword evidence="6" id="KW-1185">Reference proteome</keyword>
<dbReference type="STRING" id="991.IW20_05985"/>
<dbReference type="Proteomes" id="UP000028712">
    <property type="component" value="Unassembled WGS sequence"/>
</dbReference>
<accession>A0A086AP29</accession>
<evidence type="ECO:0000313" key="3">
    <source>
        <dbReference type="EMBL" id="KFF18443.1"/>
    </source>
</evidence>
<dbReference type="EMBL" id="JPRM01000006">
    <property type="protein sequence ID" value="KFF18443.1"/>
    <property type="molecule type" value="Genomic_DNA"/>
</dbReference>
<dbReference type="Proteomes" id="UP000198424">
    <property type="component" value="Unassembled WGS sequence"/>
</dbReference>
<sequence>MKLKLSFLFGFISVYSWSQSTTQTFNSSNLFFVPAGVTSLSVQAWGGGGSGGGASGAGLLFGRGGAGGGGGAYASNTISVAPSAALNIVVAGQTLGTGGANGTAGGNSTIVGYETSILAAGGSGGAANNAGGTPAGGAGGSAAASAGVVRLDGFPGIIGNSAALLSLLLSSGAGGTGANFGGAGGAGLSSLILGNAPGNAGSSPGGGGSGAINSALGTPQIGGAGAAGQVIISYSCPTYSLSSAATTGICSSYGSTATVYVNGSTSSLPVGNYVVTYNRSSPSATGLTANLTVSTAGTGYFFATGLTTVGSSTITITKLTSEACSSIISANNTATVTVFAATVGGTITSIQILGFPSASLDLSGQTGSVFKWQSAISPFTTWTDIANANTTYNTGNLTQTTKFRVVVQNGPFCDVVNSEPITITVNTAPTITLKNNVANYCFNTNIDEIIELGYTTTGNPTTYSIVWDSFSSSIFDNVVDNQLDEIFIDVPFNIAAGTYTATVTVKDAGGNVSSGTTFTMIVTLAPTIDVTTITSVCSSSNSQNTTLEYSGMTGSPTGYYINWNAAANTAGLADQGITSYVFTGTGGFIETIEIPANVPAGTYRGEIRLVGDPSCEGFDLVSIVITNECTSRQVASSKESFSQNGIQADTANLESAENNVSVNSINKVLNIDSSDRNINQVLVYDISGNLIYNKDAVSNPNLVINNLRSSNQVLVVKVVLDNNKVEIKKVVY</sequence>
<feature type="chain" id="PRO_5001803132" description="Glycine-rich domain-containing protein" evidence="1">
    <location>
        <begin position="19"/>
        <end position="732"/>
    </location>
</feature>
<feature type="domain" description="Glycine-rich" evidence="2">
    <location>
        <begin position="31"/>
        <end position="234"/>
    </location>
</feature>
<dbReference type="RefSeq" id="WP_035619784.1">
    <property type="nucleotide sequence ID" value="NZ_JBEWQG010000001.1"/>
</dbReference>
<dbReference type="NCBIfam" id="NF033708">
    <property type="entry name" value="T9SS_Cterm_ChiA"/>
    <property type="match status" value="1"/>
</dbReference>
<evidence type="ECO:0000259" key="2">
    <source>
        <dbReference type="Pfam" id="PF21722"/>
    </source>
</evidence>
<reference evidence="4 6" key="2">
    <citation type="submission" date="2016-11" db="EMBL/GenBank/DDBJ databases">
        <title>Whole genomes of Flavobacteriaceae.</title>
        <authorList>
            <person name="Stine C."/>
            <person name="Li C."/>
            <person name="Tadesse D."/>
        </authorList>
    </citation>
    <scope>NUCLEOTIDE SEQUENCE [LARGE SCALE GENOMIC DNA]</scope>
    <source>
        <strain evidence="4 6">ATCC 29551</strain>
    </source>
</reference>
<proteinExistence type="predicted"/>
<dbReference type="InterPro" id="IPR049304">
    <property type="entry name" value="Gly_rich_dom"/>
</dbReference>
<evidence type="ECO:0000256" key="1">
    <source>
        <dbReference type="SAM" id="SignalP"/>
    </source>
</evidence>
<evidence type="ECO:0000313" key="6">
    <source>
        <dbReference type="Proteomes" id="UP000198424"/>
    </source>
</evidence>
<organism evidence="3 5">
    <name type="scientific">Flavobacterium hydatis</name>
    <name type="common">Cytophaga aquatilis</name>
    <dbReference type="NCBI Taxonomy" id="991"/>
    <lineage>
        <taxon>Bacteria</taxon>
        <taxon>Pseudomonadati</taxon>
        <taxon>Bacteroidota</taxon>
        <taxon>Flavobacteriia</taxon>
        <taxon>Flavobacteriales</taxon>
        <taxon>Flavobacteriaceae</taxon>
        <taxon>Flavobacterium</taxon>
    </lineage>
</organism>
<name>A0A086AP29_FLAHY</name>
<gene>
    <name evidence="4" type="ORF">B0A62_06040</name>
    <name evidence="3" type="ORF">IW20_05985</name>
</gene>
<dbReference type="EMBL" id="MUGY01000004">
    <property type="protein sequence ID" value="OXA96810.1"/>
    <property type="molecule type" value="Genomic_DNA"/>
</dbReference>
<dbReference type="AlphaFoldDB" id="A0A086AP29"/>